<dbReference type="GO" id="GO:0019634">
    <property type="term" value="P:organic phosphonate metabolic process"/>
    <property type="evidence" value="ECO:0007669"/>
    <property type="project" value="InterPro"/>
</dbReference>
<dbReference type="InterPro" id="IPR009609">
    <property type="entry name" value="Phosphonate_metab_PhnG"/>
</dbReference>
<gene>
    <name evidence="1" type="ORF">EZJ58_1608</name>
</gene>
<organism evidence="1 2">
    <name type="scientific">Sodalis ligni</name>
    <dbReference type="NCBI Taxonomy" id="2697027"/>
    <lineage>
        <taxon>Bacteria</taxon>
        <taxon>Pseudomonadati</taxon>
        <taxon>Pseudomonadota</taxon>
        <taxon>Gammaproteobacteria</taxon>
        <taxon>Enterobacterales</taxon>
        <taxon>Bruguierivoracaceae</taxon>
        <taxon>Sodalis</taxon>
    </lineage>
</organism>
<dbReference type="RefSeq" id="WP_132922391.1">
    <property type="nucleotide sequence ID" value="NZ_SJOI01000001.1"/>
</dbReference>
<dbReference type="Proteomes" id="UP000294555">
    <property type="component" value="Unassembled WGS sequence"/>
</dbReference>
<dbReference type="OrthoDB" id="530475at2"/>
<dbReference type="Pfam" id="PF06754">
    <property type="entry name" value="PhnG"/>
    <property type="match status" value="1"/>
</dbReference>
<keyword evidence="2" id="KW-1185">Reference proteome</keyword>
<proteinExistence type="predicted"/>
<dbReference type="AlphaFoldDB" id="A0A4R1N8J6"/>
<dbReference type="GO" id="GO:0015716">
    <property type="term" value="P:organic phosphonate transport"/>
    <property type="evidence" value="ECO:0007669"/>
    <property type="project" value="InterPro"/>
</dbReference>
<evidence type="ECO:0000313" key="1">
    <source>
        <dbReference type="EMBL" id="TCL03533.1"/>
    </source>
</evidence>
<accession>A0A4R1N8J6</accession>
<protein>
    <submittedName>
        <fullName evidence="1">Methylphosphonate degradation complex subunit PhnG</fullName>
    </submittedName>
</protein>
<reference evidence="1 2" key="1">
    <citation type="submission" date="2019-02" db="EMBL/GenBank/DDBJ databases">
        <title>Investigation of anaerobic lignin degradation for improved lignocellulosic biofuels.</title>
        <authorList>
            <person name="Deangelis K."/>
        </authorList>
    </citation>
    <scope>NUCLEOTIDE SEQUENCE [LARGE SCALE GENOMIC DNA]</scope>
    <source>
        <strain evidence="1 2">159R</strain>
    </source>
</reference>
<dbReference type="EMBL" id="SJOI01000001">
    <property type="protein sequence ID" value="TCL03533.1"/>
    <property type="molecule type" value="Genomic_DNA"/>
</dbReference>
<dbReference type="NCBIfam" id="TIGR03293">
    <property type="entry name" value="PhnG_redo"/>
    <property type="match status" value="1"/>
</dbReference>
<comment type="caution">
    <text evidence="1">The sequence shown here is derived from an EMBL/GenBank/DDBJ whole genome shotgun (WGS) entry which is preliminary data.</text>
</comment>
<sequence>MHTLEARQRWMSVLASSPAALLRDHWQGLDLHPAYRAVRAPEVGLTQLQARMGATGRRFVLGDMTVTRAVVQLDNGTYGYGYIAGRDKAHADLCALIDALMQQTEYRERLQSQLIEPLAARRREQQQLRARAVASSRVDFFTLVRGDS</sequence>
<evidence type="ECO:0000313" key="2">
    <source>
        <dbReference type="Proteomes" id="UP000294555"/>
    </source>
</evidence>
<name>A0A4R1N8J6_9GAMM</name>